<dbReference type="InterPro" id="IPR011009">
    <property type="entry name" value="Kinase-like_dom_sf"/>
</dbReference>
<dbReference type="PANTHER" id="PTHR24353">
    <property type="entry name" value="CYCLIC NUCLEOTIDE-DEPENDENT PROTEIN KINASE"/>
    <property type="match status" value="1"/>
</dbReference>
<keyword evidence="12" id="KW-1185">Reference proteome</keyword>
<dbReference type="SUPFAM" id="SSF51206">
    <property type="entry name" value="cAMP-binding domain-like"/>
    <property type="match status" value="2"/>
</dbReference>
<dbReference type="GO" id="GO:0004691">
    <property type="term" value="F:cAMP-dependent protein kinase activity"/>
    <property type="evidence" value="ECO:0007669"/>
    <property type="project" value="TreeGrafter"/>
</dbReference>
<evidence type="ECO:0000259" key="10">
    <source>
        <dbReference type="PROSITE" id="PS50042"/>
    </source>
</evidence>
<sequence length="1302" mass="143947">MGCASSKTTLISTTSGGSSVLKKEEGERAEQNVNGIHSSDSNSTPTTSKTTTKVKRSPLKPPRSPRSSPKSGSVRKGGEEEEECVHVKNDDVERSESSSSSKKKTKTKMKAEVETSKLSFTFKREDHHEEEDENAKEKDNVKNTTHSSTNATTTLITSSGLKKHAKQPKLKNFKGLQHAGASVSSEAAGTEEEDEDGAADEDEASTMRLLESTQPARARRTREDELITRYDDNDDEEENEEENIEEERRIASRSGSLVERFNNASTIQTTIQTTTIVTPSDDKAAGLQNSNYTTDNKNEESSNPTTPGSKTPDAALTVDKRVNSVTFKKQLREMLERKSSVKMPSIMTNSSNETKHEIHRRKSSFDSPGSGKPPTTPTSAEKQQFRSYYSHTTSMINRSSVSFNDLKFEHSEDDVAFLLKSLRKSVLFADAKEDTLRELISVMWKETFEENYAVVTQGEKGNALFLVAEGEFDVYERVTKTTTTTLVNNKNTDDPESSSPPAAKAPLAKSRLGRRSRNSTKSDDARDEAQEDEEDEAEVKKRLSLERESNHVATSSGQIKNNLVAVSSETSISEKIDTSKDAASTTSTTTVTAQEVVEVKVNVKKPGEIFGELALMYGAPRSATVRSSERSETNAWSTWVLPRRAFRAVAKRAAEDFRESIAVFMSLVPVFAPLSVAERLRVADAMEEVEFEPDEVILQQGENAGDDSGFYIIVSGEALVYVNDDDTPVVGDSDEDDDARLGILVNHLFRSNFFGEKALLFEKPRDATVKVGPNAPLRCLKLKRVDFVAMMGTLQDLLSRRNSVTQKRNSKKVKISSPQSEEKKRKSFHSYDTSPDSGKLETLESGDDDAERSSATAAVGEIDEGDASAQDSQKKSLVKTFQGILRIRRVGMGSRNLYYDAHNPADESSIYRDVDAIGAFNESFVQSITSGSFNASLQPFIFTVSEGTLIGGGAVGCVNECNHYDTQQKYAIKRVRKVAVKSSPEHVLSERKIVAELNHPSIISLHGAFQSDRHLYFLIDLMNGFDLMDALVSVATVRKMAHTTKPDAPLRKVLVGFDEDAARYYAALIVCAFEYLHELGIIYRDLKPENVFLDKSGRAKLGDFGFAKNIGESGHQTFTFCGTPGYVAPEMVLARGYSYGVDWWALGVLIYVIISGLQPFGQRGQGEKGGDNQPPQNNPLQVMQRIADASFQVTYPIYTSEEGCDLIAGLLQRRVAKRLGNLKGGAQAIKNHPWFENFDWKALESGAYPPPQLPEPSKAILSSHTARLAEIEKMVLEQEMRDDEKGENDPKLLAAREIFKDW</sequence>
<organism evidence="11 12">
    <name type="scientific">Bathycoccus prasinos</name>
    <dbReference type="NCBI Taxonomy" id="41875"/>
    <lineage>
        <taxon>Eukaryota</taxon>
        <taxon>Viridiplantae</taxon>
        <taxon>Chlorophyta</taxon>
        <taxon>Mamiellophyceae</taxon>
        <taxon>Mamiellales</taxon>
        <taxon>Bathycoccaceae</taxon>
        <taxon>Bathycoccus</taxon>
    </lineage>
</organism>
<evidence type="ECO:0000256" key="1">
    <source>
        <dbReference type="ARBA" id="ARBA00022527"/>
    </source>
</evidence>
<keyword evidence="4" id="KW-0547">Nucleotide-binding</keyword>
<dbReference type="KEGG" id="bpg:Bathy04g01910"/>
<evidence type="ECO:0000256" key="3">
    <source>
        <dbReference type="ARBA" id="ARBA00022679"/>
    </source>
</evidence>
<dbReference type="GO" id="GO:0005524">
    <property type="term" value="F:ATP binding"/>
    <property type="evidence" value="ECO:0007669"/>
    <property type="project" value="UniProtKB-KW"/>
</dbReference>
<dbReference type="CDD" id="cd00038">
    <property type="entry name" value="CAP_ED"/>
    <property type="match status" value="2"/>
</dbReference>
<dbReference type="Gene3D" id="1.10.510.10">
    <property type="entry name" value="Transferase(Phosphotransferase) domain 1"/>
    <property type="match status" value="1"/>
</dbReference>
<dbReference type="Proteomes" id="UP000198341">
    <property type="component" value="Chromosome 4"/>
</dbReference>
<gene>
    <name evidence="11" type="ORF">Bathy04g01910</name>
</gene>
<dbReference type="PANTHER" id="PTHR24353:SF139">
    <property type="match status" value="1"/>
</dbReference>
<evidence type="ECO:0000256" key="4">
    <source>
        <dbReference type="ARBA" id="ARBA00022741"/>
    </source>
</evidence>
<dbReference type="SMART" id="SM00220">
    <property type="entry name" value="S_TKc"/>
    <property type="match status" value="1"/>
</dbReference>
<dbReference type="Gene3D" id="2.60.120.10">
    <property type="entry name" value="Jelly Rolls"/>
    <property type="match status" value="2"/>
</dbReference>
<dbReference type="PRINTS" id="PR00103">
    <property type="entry name" value="CAMPKINASE"/>
</dbReference>
<dbReference type="RefSeq" id="XP_007513727.1">
    <property type="nucleotide sequence ID" value="XM_007513665.1"/>
</dbReference>
<dbReference type="eggNOG" id="KOG1113">
    <property type="taxonomic scope" value="Eukaryota"/>
</dbReference>
<keyword evidence="1" id="KW-0723">Serine/threonine-protein kinase</keyword>
<protein>
    <submittedName>
        <fullName evidence="11">Serine/threonine-protein kinase gad8</fullName>
    </submittedName>
</protein>
<dbReference type="PROSITE" id="PS00108">
    <property type="entry name" value="PROTEIN_KINASE_ST"/>
    <property type="match status" value="1"/>
</dbReference>
<accession>K8EDT2</accession>
<dbReference type="Pfam" id="PF00027">
    <property type="entry name" value="cNMP_binding"/>
    <property type="match status" value="1"/>
</dbReference>
<dbReference type="InterPro" id="IPR014710">
    <property type="entry name" value="RmlC-like_jellyroll"/>
</dbReference>
<dbReference type="PROSITE" id="PS50011">
    <property type="entry name" value="PROTEIN_KINASE_DOM"/>
    <property type="match status" value="1"/>
</dbReference>
<feature type="compositionally biased region" description="Acidic residues" evidence="8">
    <location>
        <begin position="232"/>
        <end position="245"/>
    </location>
</feature>
<dbReference type="InterPro" id="IPR000719">
    <property type="entry name" value="Prot_kinase_dom"/>
</dbReference>
<feature type="compositionally biased region" description="Low complexity" evidence="8">
    <location>
        <begin position="367"/>
        <end position="379"/>
    </location>
</feature>
<dbReference type="OrthoDB" id="417078at2759"/>
<feature type="compositionally biased region" description="Acidic residues" evidence="8">
    <location>
        <begin position="189"/>
        <end position="204"/>
    </location>
</feature>
<feature type="domain" description="Cyclic nucleotide-binding" evidence="10">
    <location>
        <begin position="607"/>
        <end position="667"/>
    </location>
</feature>
<feature type="region of interest" description="Disordered" evidence="8">
    <location>
        <begin position="1"/>
        <end position="258"/>
    </location>
</feature>
<feature type="compositionally biased region" description="Low complexity" evidence="8">
    <location>
        <begin position="38"/>
        <end position="51"/>
    </location>
</feature>
<feature type="compositionally biased region" description="Low complexity" evidence="8">
    <location>
        <begin position="142"/>
        <end position="159"/>
    </location>
</feature>
<feature type="compositionally biased region" description="Basic and acidic residues" evidence="8">
    <location>
        <begin position="21"/>
        <end position="30"/>
    </location>
</feature>
<dbReference type="EMBL" id="FO082275">
    <property type="protein sequence ID" value="CCO16252.1"/>
    <property type="molecule type" value="Genomic_DNA"/>
</dbReference>
<feature type="compositionally biased region" description="Basic and acidic residues" evidence="8">
    <location>
        <begin position="221"/>
        <end position="231"/>
    </location>
</feature>
<dbReference type="GO" id="GO:0030553">
    <property type="term" value="F:cGMP binding"/>
    <property type="evidence" value="ECO:0007669"/>
    <property type="project" value="UniProtKB-KW"/>
</dbReference>
<keyword evidence="2" id="KW-0140">cGMP</keyword>
<evidence type="ECO:0000256" key="5">
    <source>
        <dbReference type="ARBA" id="ARBA00022777"/>
    </source>
</evidence>
<dbReference type="InterPro" id="IPR008271">
    <property type="entry name" value="Ser/Thr_kinase_AS"/>
</dbReference>
<dbReference type="SMART" id="SM00100">
    <property type="entry name" value="cNMP"/>
    <property type="match status" value="2"/>
</dbReference>
<name>K8EDT2_9CHLO</name>
<dbReference type="eggNOG" id="KOG0616">
    <property type="taxonomic scope" value="Eukaryota"/>
</dbReference>
<evidence type="ECO:0000256" key="6">
    <source>
        <dbReference type="ARBA" id="ARBA00022840"/>
    </source>
</evidence>
<feature type="region of interest" description="Disordered" evidence="8">
    <location>
        <begin position="273"/>
        <end position="317"/>
    </location>
</feature>
<dbReference type="SUPFAM" id="SSF56112">
    <property type="entry name" value="Protein kinase-like (PK-like)"/>
    <property type="match status" value="1"/>
</dbReference>
<keyword evidence="3" id="KW-0808">Transferase</keyword>
<feature type="compositionally biased region" description="Basic and acidic residues" evidence="8">
    <location>
        <begin position="84"/>
        <end position="96"/>
    </location>
</feature>
<feature type="region of interest" description="Disordered" evidence="8">
    <location>
        <begin position="344"/>
        <end position="384"/>
    </location>
</feature>
<feature type="compositionally biased region" description="Basic residues" evidence="8">
    <location>
        <begin position="161"/>
        <end position="172"/>
    </location>
</feature>
<feature type="domain" description="Cyclic nucleotide-binding" evidence="10">
    <location>
        <begin position="670"/>
        <end position="808"/>
    </location>
</feature>
<evidence type="ECO:0000256" key="7">
    <source>
        <dbReference type="ARBA" id="ARBA00022992"/>
    </source>
</evidence>
<feature type="compositionally biased region" description="Basic and acidic residues" evidence="8">
    <location>
        <begin position="538"/>
        <end position="550"/>
    </location>
</feature>
<feature type="domain" description="Cyclic nucleotide-binding" evidence="10">
    <location>
        <begin position="427"/>
        <end position="477"/>
    </location>
</feature>
<dbReference type="PROSITE" id="PS00889">
    <property type="entry name" value="CNMP_BINDING_2"/>
    <property type="match status" value="1"/>
</dbReference>
<feature type="compositionally biased region" description="Low complexity" evidence="8">
    <location>
        <begin position="497"/>
        <end position="510"/>
    </location>
</feature>
<keyword evidence="7" id="KW-0142">cGMP-binding</keyword>
<dbReference type="PROSITE" id="PS50042">
    <property type="entry name" value="CNMP_BINDING_3"/>
    <property type="match status" value="3"/>
</dbReference>
<feature type="domain" description="Protein kinase" evidence="9">
    <location>
        <begin position="944"/>
        <end position="1235"/>
    </location>
</feature>
<dbReference type="PROSITE" id="PS00888">
    <property type="entry name" value="CNMP_BINDING_1"/>
    <property type="match status" value="1"/>
</dbReference>
<proteinExistence type="predicted"/>
<dbReference type="STRING" id="41875.K8EDT2"/>
<evidence type="ECO:0000313" key="11">
    <source>
        <dbReference type="EMBL" id="CCO16252.1"/>
    </source>
</evidence>
<feature type="compositionally biased region" description="Low complexity" evidence="8">
    <location>
        <begin position="65"/>
        <end position="74"/>
    </location>
</feature>
<feature type="compositionally biased region" description="Low complexity" evidence="8">
    <location>
        <begin position="1"/>
        <end position="19"/>
    </location>
</feature>
<feature type="region of interest" description="Disordered" evidence="8">
    <location>
        <begin position="801"/>
        <end position="874"/>
    </location>
</feature>
<keyword evidence="5 11" id="KW-0418">Kinase</keyword>
<feature type="region of interest" description="Disordered" evidence="8">
    <location>
        <begin position="486"/>
        <end position="556"/>
    </location>
</feature>
<dbReference type="InterPro" id="IPR018488">
    <property type="entry name" value="cNMP-bd_CS"/>
</dbReference>
<reference evidence="11 12" key="1">
    <citation type="submission" date="2011-10" db="EMBL/GenBank/DDBJ databases">
        <authorList>
            <person name="Genoscope - CEA"/>
        </authorList>
    </citation>
    <scope>NUCLEOTIDE SEQUENCE [LARGE SCALE GENOMIC DNA]</scope>
    <source>
        <strain evidence="11 12">RCC 1105</strain>
    </source>
</reference>
<keyword evidence="6" id="KW-0067">ATP-binding</keyword>
<dbReference type="InterPro" id="IPR000595">
    <property type="entry name" value="cNMP-bd_dom"/>
</dbReference>
<evidence type="ECO:0000256" key="2">
    <source>
        <dbReference type="ARBA" id="ARBA00022535"/>
    </source>
</evidence>
<evidence type="ECO:0000259" key="9">
    <source>
        <dbReference type="PROSITE" id="PS50011"/>
    </source>
</evidence>
<dbReference type="Gene3D" id="3.30.200.20">
    <property type="entry name" value="Phosphorylase Kinase, domain 1"/>
    <property type="match status" value="1"/>
</dbReference>
<evidence type="ECO:0000256" key="8">
    <source>
        <dbReference type="SAM" id="MobiDB-lite"/>
    </source>
</evidence>
<evidence type="ECO:0000313" key="12">
    <source>
        <dbReference type="Proteomes" id="UP000198341"/>
    </source>
</evidence>
<feature type="compositionally biased region" description="Polar residues" evidence="8">
    <location>
        <begin position="287"/>
        <end position="309"/>
    </location>
</feature>
<dbReference type="Pfam" id="PF00069">
    <property type="entry name" value="Pkinase"/>
    <property type="match status" value="1"/>
</dbReference>
<dbReference type="GeneID" id="19016216"/>
<dbReference type="GO" id="GO:0005952">
    <property type="term" value="C:cAMP-dependent protein kinase complex"/>
    <property type="evidence" value="ECO:0007669"/>
    <property type="project" value="TreeGrafter"/>
</dbReference>
<dbReference type="InterPro" id="IPR018490">
    <property type="entry name" value="cNMP-bd_dom_sf"/>
</dbReference>